<organism evidence="1">
    <name type="scientific">bioreactor metagenome</name>
    <dbReference type="NCBI Taxonomy" id="1076179"/>
    <lineage>
        <taxon>unclassified sequences</taxon>
        <taxon>metagenomes</taxon>
        <taxon>ecological metagenomes</taxon>
    </lineage>
</organism>
<sequence length="74" mass="8516">MLYYNAMASVGALGGWDRLHDRPVGAVFIRLTPLMLGGPYYRARERSAALGVLYDLFDHSFKVFWNLLAFDRYL</sequence>
<name>A0A645IPU6_9ZZZZ</name>
<accession>A0A645IPU6</accession>
<gene>
    <name evidence="1" type="ORF">SDC9_201015</name>
</gene>
<evidence type="ECO:0000313" key="1">
    <source>
        <dbReference type="EMBL" id="MPN53351.1"/>
    </source>
</evidence>
<proteinExistence type="predicted"/>
<reference evidence="1" key="1">
    <citation type="submission" date="2019-08" db="EMBL/GenBank/DDBJ databases">
        <authorList>
            <person name="Kucharzyk K."/>
            <person name="Murdoch R.W."/>
            <person name="Higgins S."/>
            <person name="Loffler F."/>
        </authorList>
    </citation>
    <scope>NUCLEOTIDE SEQUENCE</scope>
</reference>
<comment type="caution">
    <text evidence="1">The sequence shown here is derived from an EMBL/GenBank/DDBJ whole genome shotgun (WGS) entry which is preliminary data.</text>
</comment>
<dbReference type="AlphaFoldDB" id="A0A645IPU6"/>
<dbReference type="EMBL" id="VSSQ01120401">
    <property type="protein sequence ID" value="MPN53351.1"/>
    <property type="molecule type" value="Genomic_DNA"/>
</dbReference>
<protein>
    <submittedName>
        <fullName evidence="1">Uncharacterized protein</fullName>
    </submittedName>
</protein>